<accession>A0A0V0H0Y5</accession>
<proteinExistence type="predicted"/>
<protein>
    <submittedName>
        <fullName evidence="1">Putative ovule protein</fullName>
    </submittedName>
</protein>
<sequence>MVEQQTQPPSPFFLTYYYLSSSLEASDSVVSVNSSCCDFKGSTKSFNFSTSMGSSDELTSSIALNPTLDEDPEPLESAEPSPIITTLSSESDISWMDSQVNFF</sequence>
<dbReference type="EMBL" id="GEDG01027133">
    <property type="protein sequence ID" value="JAP14049.1"/>
    <property type="molecule type" value="Transcribed_RNA"/>
</dbReference>
<name>A0A0V0H0Y5_SOLCH</name>
<evidence type="ECO:0000313" key="1">
    <source>
        <dbReference type="EMBL" id="JAP14049.1"/>
    </source>
</evidence>
<organism evidence="1">
    <name type="scientific">Solanum chacoense</name>
    <name type="common">Chaco potato</name>
    <dbReference type="NCBI Taxonomy" id="4108"/>
    <lineage>
        <taxon>Eukaryota</taxon>
        <taxon>Viridiplantae</taxon>
        <taxon>Streptophyta</taxon>
        <taxon>Embryophyta</taxon>
        <taxon>Tracheophyta</taxon>
        <taxon>Spermatophyta</taxon>
        <taxon>Magnoliopsida</taxon>
        <taxon>eudicotyledons</taxon>
        <taxon>Gunneridae</taxon>
        <taxon>Pentapetalae</taxon>
        <taxon>asterids</taxon>
        <taxon>lamiids</taxon>
        <taxon>Solanales</taxon>
        <taxon>Solanaceae</taxon>
        <taxon>Solanoideae</taxon>
        <taxon>Solaneae</taxon>
        <taxon>Solanum</taxon>
    </lineage>
</organism>
<reference evidence="1" key="1">
    <citation type="submission" date="2015-12" db="EMBL/GenBank/DDBJ databases">
        <title>Gene expression during late stages of embryo sac development: a critical building block for successful pollen-pistil interactions.</title>
        <authorList>
            <person name="Liu Y."/>
            <person name="Joly V."/>
            <person name="Sabar M."/>
            <person name="Matton D.P."/>
        </authorList>
    </citation>
    <scope>NUCLEOTIDE SEQUENCE</scope>
</reference>
<dbReference type="AlphaFoldDB" id="A0A0V0H0Y5"/>